<dbReference type="SUPFAM" id="SSF102114">
    <property type="entry name" value="Radical SAM enzymes"/>
    <property type="match status" value="1"/>
</dbReference>
<feature type="domain" description="Radical SAM core" evidence="9">
    <location>
        <begin position="18"/>
        <end position="244"/>
    </location>
</feature>
<evidence type="ECO:0000313" key="10">
    <source>
        <dbReference type="EMBL" id="REE28157.1"/>
    </source>
</evidence>
<dbReference type="GO" id="GO:0016840">
    <property type="term" value="F:carbon-nitrogen lyase activity"/>
    <property type="evidence" value="ECO:0007669"/>
    <property type="project" value="UniProtKB-UniRule"/>
</dbReference>
<dbReference type="InterPro" id="IPR007197">
    <property type="entry name" value="rSAM"/>
</dbReference>
<comment type="function">
    <text evidence="8">Catalyzes the complex heterocyclic radical-mediated conversion of 6-carboxy-5,6,7,8-tetrahydropterin (CPH4) to 7-carboxy-7-deazaguanine (CDG), a step common to the biosynthetic pathways of all 7-deazapurine-containing compounds.</text>
</comment>
<comment type="catalytic activity">
    <reaction evidence="8">
        <text>6-carboxy-5,6,7,8-tetrahydropterin + H(+) = 7-carboxy-7-carbaguanine + NH4(+)</text>
        <dbReference type="Rhea" id="RHEA:27974"/>
        <dbReference type="ChEBI" id="CHEBI:15378"/>
        <dbReference type="ChEBI" id="CHEBI:28938"/>
        <dbReference type="ChEBI" id="CHEBI:61032"/>
        <dbReference type="ChEBI" id="CHEBI:61036"/>
        <dbReference type="EC" id="4.3.99.3"/>
    </reaction>
</comment>
<dbReference type="PROSITE" id="PS51918">
    <property type="entry name" value="RADICAL_SAM"/>
    <property type="match status" value="1"/>
</dbReference>
<comment type="cofactor">
    <cofactor evidence="8">
        <name>[4Fe-4S] cluster</name>
        <dbReference type="ChEBI" id="CHEBI:49883"/>
    </cofactor>
    <text evidence="8">Binds 1 [4Fe-4S] cluster. The cluster is coordinated with 3 cysteines and an exchangeable S-adenosyl-L-methionine.</text>
</comment>
<reference evidence="10 11" key="1">
    <citation type="submission" date="2018-07" db="EMBL/GenBank/DDBJ databases">
        <title>Genomic Encyclopedia of Type Strains, Phase IV (KMG-IV): sequencing the most valuable type-strain genomes for metagenomic binning, comparative biology and taxonomic classification.</title>
        <authorList>
            <person name="Goeker M."/>
        </authorList>
    </citation>
    <scope>NUCLEOTIDE SEQUENCE [LARGE SCALE GENOMIC DNA]</scope>
    <source>
        <strain evidence="10 11">DSM 7466</strain>
    </source>
</reference>
<gene>
    <name evidence="8" type="primary">queE</name>
    <name evidence="10" type="ORF">C7452_0156</name>
</gene>
<keyword evidence="6 8" id="KW-0411">Iron-sulfur</keyword>
<organism evidence="10 11">
    <name type="scientific">Methanothermobacter defluvii</name>
    <dbReference type="NCBI Taxonomy" id="49339"/>
    <lineage>
        <taxon>Archaea</taxon>
        <taxon>Methanobacteriati</taxon>
        <taxon>Methanobacteriota</taxon>
        <taxon>Methanomada group</taxon>
        <taxon>Methanobacteria</taxon>
        <taxon>Methanobacteriales</taxon>
        <taxon>Methanobacteriaceae</taxon>
        <taxon>Methanothermobacter</taxon>
    </lineage>
</organism>
<comment type="cofactor">
    <cofactor evidence="8">
        <name>S-adenosyl-L-methionine</name>
        <dbReference type="ChEBI" id="CHEBI:59789"/>
    </cofactor>
    <text evidence="8">Binds 1 S-adenosyl-L-methionine per subunit.</text>
</comment>
<evidence type="ECO:0000256" key="3">
    <source>
        <dbReference type="ARBA" id="ARBA00022723"/>
    </source>
</evidence>
<dbReference type="GO" id="GO:0000287">
    <property type="term" value="F:magnesium ion binding"/>
    <property type="evidence" value="ECO:0007669"/>
    <property type="project" value="UniProtKB-UniRule"/>
</dbReference>
<feature type="binding site" evidence="8">
    <location>
        <begin position="12"/>
        <end position="14"/>
    </location>
    <ligand>
        <name>substrate</name>
    </ligand>
</feature>
<evidence type="ECO:0000256" key="5">
    <source>
        <dbReference type="ARBA" id="ARBA00023004"/>
    </source>
</evidence>
<dbReference type="SFLD" id="SFLDS00029">
    <property type="entry name" value="Radical_SAM"/>
    <property type="match status" value="1"/>
</dbReference>
<feature type="binding site" evidence="8">
    <location>
        <position position="31"/>
    </location>
    <ligand>
        <name>[4Fe-4S] cluster</name>
        <dbReference type="ChEBI" id="CHEBI:49883"/>
        <note>4Fe-4S-S-AdoMet</note>
    </ligand>
</feature>
<dbReference type="Gene3D" id="3.20.20.70">
    <property type="entry name" value="Aldolase class I"/>
    <property type="match status" value="1"/>
</dbReference>
<dbReference type="GO" id="GO:1904047">
    <property type="term" value="F:S-adenosyl-L-methionine binding"/>
    <property type="evidence" value="ECO:0007669"/>
    <property type="project" value="UniProtKB-UniRule"/>
</dbReference>
<dbReference type="InterPro" id="IPR058240">
    <property type="entry name" value="rSAM_sf"/>
</dbReference>
<feature type="binding site" evidence="8">
    <location>
        <begin position="37"/>
        <end position="39"/>
    </location>
    <ligand>
        <name>S-adenosyl-L-methionine</name>
        <dbReference type="ChEBI" id="CHEBI:59789"/>
    </ligand>
</feature>
<keyword evidence="1 8" id="KW-0004">4Fe-4S</keyword>
<feature type="binding site" evidence="8">
    <location>
        <position position="38"/>
    </location>
    <ligand>
        <name>[4Fe-4S] cluster</name>
        <dbReference type="ChEBI" id="CHEBI:49883"/>
        <note>4Fe-4S-S-AdoMet</note>
    </ligand>
</feature>
<feature type="binding site" evidence="8">
    <location>
        <position position="40"/>
    </location>
    <ligand>
        <name>Mg(2+)</name>
        <dbReference type="ChEBI" id="CHEBI:18420"/>
    </ligand>
</feature>
<dbReference type="AlphaFoldDB" id="A0A371NCB0"/>
<feature type="binding site" evidence="8">
    <location>
        <position position="75"/>
    </location>
    <ligand>
        <name>substrate</name>
    </ligand>
</feature>
<evidence type="ECO:0000256" key="6">
    <source>
        <dbReference type="ARBA" id="ARBA00023014"/>
    </source>
</evidence>
<comment type="subunit">
    <text evidence="8">Homodimer.</text>
</comment>
<keyword evidence="11" id="KW-1185">Reference proteome</keyword>
<evidence type="ECO:0000256" key="2">
    <source>
        <dbReference type="ARBA" id="ARBA00022691"/>
    </source>
</evidence>
<sequence length="244" mass="27077">MRAPIVEVFSSIQGEGLLVGRRQIFVRFAGCNLNCSYCDTPESRDPSAGRLFTAPELTEIIEGLITPDFHSISITGGEPLLYPDFITELLEESPHRTLLETNGSLPGNAERIAHLFDYASVDIKISEHFSDNLRSGTTESDISSPGDLIDREIQVINILISRGVNTYCKVVVMPTTGADYIGALAERLLECVDELERLPLVIQPCSPPEQWAQNTPRLLEMSQEAGKYMDVYVIPQMHRALGLR</sequence>
<evidence type="ECO:0000259" key="9">
    <source>
        <dbReference type="PROSITE" id="PS51918"/>
    </source>
</evidence>
<evidence type="ECO:0000256" key="7">
    <source>
        <dbReference type="ARBA" id="ARBA00023239"/>
    </source>
</evidence>
<comment type="cofactor">
    <cofactor evidence="8">
        <name>Mg(2+)</name>
        <dbReference type="ChEBI" id="CHEBI:18420"/>
    </cofactor>
</comment>
<evidence type="ECO:0000256" key="4">
    <source>
        <dbReference type="ARBA" id="ARBA00022842"/>
    </source>
</evidence>
<keyword evidence="7 8" id="KW-0456">Lyase</keyword>
<dbReference type="EC" id="4.3.99.3" evidence="8"/>
<dbReference type="EMBL" id="QREL01000001">
    <property type="protein sequence ID" value="REE28157.1"/>
    <property type="molecule type" value="Genomic_DNA"/>
</dbReference>
<keyword evidence="3 8" id="KW-0479">Metal-binding</keyword>
<comment type="similarity">
    <text evidence="8">Belongs to the radical SAM superfamily. 7-carboxy-7-deazaguanine synthase family.</text>
</comment>
<keyword evidence="4 8" id="KW-0460">Magnesium</keyword>
<dbReference type="InterPro" id="IPR024924">
    <property type="entry name" value="7-CO-7-deazaguanine_synth-like"/>
</dbReference>
<proteinExistence type="inferred from homology"/>
<dbReference type="PIRSF" id="PIRSF000370">
    <property type="entry name" value="QueE"/>
    <property type="match status" value="1"/>
</dbReference>
<accession>A0A371NCB0</accession>
<comment type="caution">
    <text evidence="10">The sequence shown here is derived from an EMBL/GenBank/DDBJ whole genome shotgun (WGS) entry which is preliminary data.</text>
</comment>
<name>A0A371NCB0_9EURY</name>
<evidence type="ECO:0000256" key="8">
    <source>
        <dbReference type="HAMAP-Rule" id="MF_00917"/>
    </source>
</evidence>
<evidence type="ECO:0000313" key="11">
    <source>
        <dbReference type="Proteomes" id="UP000256864"/>
    </source>
</evidence>
<keyword evidence="5 8" id="KW-0408">Iron</keyword>
<dbReference type="PANTHER" id="PTHR42836:SF1">
    <property type="entry name" value="7-CARBOXY-7-DEAZAGUANINE SYNTHASE"/>
    <property type="match status" value="1"/>
</dbReference>
<feature type="binding site" evidence="8">
    <location>
        <position position="35"/>
    </location>
    <ligand>
        <name>[4Fe-4S] cluster</name>
        <dbReference type="ChEBI" id="CHEBI:49883"/>
        <note>4Fe-4S-S-AdoMet</note>
    </ligand>
</feature>
<feature type="binding site" evidence="8">
    <location>
        <position position="27"/>
    </location>
    <ligand>
        <name>substrate</name>
    </ligand>
</feature>
<dbReference type="Proteomes" id="UP000256864">
    <property type="component" value="Unassembled WGS sequence"/>
</dbReference>
<comment type="caution">
    <text evidence="8">Lacks conserved residue(s) required for the propagation of feature annotation.</text>
</comment>
<dbReference type="HAMAP" id="MF_00917">
    <property type="entry name" value="QueE"/>
    <property type="match status" value="1"/>
</dbReference>
<dbReference type="PANTHER" id="PTHR42836">
    <property type="entry name" value="7-CARBOXY-7-DEAZAGUANINE SYNTHASE"/>
    <property type="match status" value="1"/>
</dbReference>
<protein>
    <recommendedName>
        <fullName evidence="8">7-carboxy-7-deazaguanine synthase</fullName>
        <shortName evidence="8">CDG synthase</shortName>
        <ecNumber evidence="8">4.3.99.3</ecNumber>
    </recommendedName>
    <alternativeName>
        <fullName evidence="8">Archaeosine biosynthesis protein QueE</fullName>
    </alternativeName>
</protein>
<dbReference type="InterPro" id="IPR013785">
    <property type="entry name" value="Aldolase_TIM"/>
</dbReference>
<dbReference type="RefSeq" id="WP_048175781.1">
    <property type="nucleotide sequence ID" value="NZ_QREL01000001.1"/>
</dbReference>
<dbReference type="GO" id="GO:0051539">
    <property type="term" value="F:4 iron, 4 sulfur cluster binding"/>
    <property type="evidence" value="ECO:0007669"/>
    <property type="project" value="UniProtKB-UniRule"/>
</dbReference>
<dbReference type="Pfam" id="PF04055">
    <property type="entry name" value="Radical_SAM"/>
    <property type="match status" value="1"/>
</dbReference>
<evidence type="ECO:0000256" key="1">
    <source>
        <dbReference type="ARBA" id="ARBA00022485"/>
    </source>
</evidence>
<dbReference type="CDD" id="cd01335">
    <property type="entry name" value="Radical_SAM"/>
    <property type="match status" value="1"/>
</dbReference>
<dbReference type="GeneID" id="24854349"/>
<comment type="pathway">
    <text evidence="8">Purine metabolism; 7-cyano-7-deazaguanine biosynthesis.</text>
</comment>
<feature type="binding site" evidence="8">
    <location>
        <position position="77"/>
    </location>
    <ligand>
        <name>S-adenosyl-L-methionine</name>
        <dbReference type="ChEBI" id="CHEBI:59789"/>
    </ligand>
</feature>
<keyword evidence="2 8" id="KW-0949">S-adenosyl-L-methionine</keyword>
<dbReference type="UniPathway" id="UPA00391"/>